<organism evidence="1">
    <name type="scientific">Panicum hallii</name>
    <dbReference type="NCBI Taxonomy" id="206008"/>
    <lineage>
        <taxon>Eukaryota</taxon>
        <taxon>Viridiplantae</taxon>
        <taxon>Streptophyta</taxon>
        <taxon>Embryophyta</taxon>
        <taxon>Tracheophyta</taxon>
        <taxon>Spermatophyta</taxon>
        <taxon>Magnoliopsida</taxon>
        <taxon>Liliopsida</taxon>
        <taxon>Poales</taxon>
        <taxon>Poaceae</taxon>
        <taxon>PACMAD clade</taxon>
        <taxon>Panicoideae</taxon>
        <taxon>Panicodae</taxon>
        <taxon>Paniceae</taxon>
        <taxon>Panicinae</taxon>
        <taxon>Panicum</taxon>
        <taxon>Panicum sect. Panicum</taxon>
    </lineage>
</organism>
<accession>A0A2S3IL53</accession>
<proteinExistence type="predicted"/>
<gene>
    <name evidence="1" type="ORF">PAHAL_9G207500</name>
</gene>
<dbReference type="EMBL" id="CM008054">
    <property type="protein sequence ID" value="PAN46691.1"/>
    <property type="molecule type" value="Genomic_DNA"/>
</dbReference>
<reference evidence="1" key="1">
    <citation type="submission" date="2018-04" db="EMBL/GenBank/DDBJ databases">
        <title>WGS assembly of Panicum hallii.</title>
        <authorList>
            <person name="Lovell J."/>
            <person name="Jenkins J."/>
            <person name="Lowry D."/>
            <person name="Mamidi S."/>
            <person name="Sreedasyam A."/>
            <person name="Weng X."/>
            <person name="Barry K."/>
            <person name="Bonette J."/>
            <person name="Campitelli B."/>
            <person name="Daum C."/>
            <person name="Gordon S."/>
            <person name="Gould B."/>
            <person name="Lipzen A."/>
            <person name="Macqueen A."/>
            <person name="Palacio-Mejia J."/>
            <person name="Plott C."/>
            <person name="Shakirov E."/>
            <person name="Shu S."/>
            <person name="Yoshinaga Y."/>
            <person name="Zane M."/>
            <person name="Rokhsar D."/>
            <person name="Grimwood J."/>
            <person name="Schmutz J."/>
            <person name="Juenger T."/>
        </authorList>
    </citation>
    <scope>NUCLEOTIDE SEQUENCE [LARGE SCALE GENOMIC DNA]</scope>
    <source>
        <strain evidence="1">FIL2</strain>
    </source>
</reference>
<dbReference type="Gramene" id="PAN46691">
    <property type="protein sequence ID" value="PAN46691"/>
    <property type="gene ID" value="PAHAL_9G207500"/>
</dbReference>
<name>A0A2S3IL53_9POAL</name>
<dbReference type="AlphaFoldDB" id="A0A2S3IL53"/>
<sequence length="71" mass="8167">MHNVVQRCLPKEIQDILQKNKINDISCIRSVFELSGRFECWYFTDGSSTGIIGELQNLIVKCCTFEPTIKD</sequence>
<evidence type="ECO:0000313" key="1">
    <source>
        <dbReference type="EMBL" id="PAN46691.1"/>
    </source>
</evidence>
<dbReference type="Proteomes" id="UP000243499">
    <property type="component" value="Chromosome 9"/>
</dbReference>
<protein>
    <submittedName>
        <fullName evidence="1">Uncharacterized protein</fullName>
    </submittedName>
</protein>